<organism evidence="1 2">
    <name type="scientific">Winmispira thermophila (strain ATCC 700085 / DSM 6578 / Z-1203)</name>
    <name type="common">Spirochaeta thermophila</name>
    <dbReference type="NCBI Taxonomy" id="869211"/>
    <lineage>
        <taxon>Bacteria</taxon>
        <taxon>Pseudomonadati</taxon>
        <taxon>Spirochaetota</taxon>
        <taxon>Spirochaetia</taxon>
        <taxon>Winmispirales</taxon>
        <taxon>Winmispiraceae</taxon>
        <taxon>Winmispira</taxon>
    </lineage>
</organism>
<gene>
    <name evidence="1" type="ordered locus">Spith_1203</name>
</gene>
<name>G0GER7_WINT7</name>
<dbReference type="EMBL" id="CP002903">
    <property type="protein sequence ID" value="AEJ61473.1"/>
    <property type="molecule type" value="Genomic_DNA"/>
</dbReference>
<evidence type="ECO:0000313" key="1">
    <source>
        <dbReference type="EMBL" id="AEJ61473.1"/>
    </source>
</evidence>
<dbReference type="Proteomes" id="UP000007254">
    <property type="component" value="Chromosome"/>
</dbReference>
<protein>
    <submittedName>
        <fullName evidence="1">Uncharacterized protein</fullName>
    </submittedName>
</protein>
<evidence type="ECO:0000313" key="2">
    <source>
        <dbReference type="Proteomes" id="UP000007254"/>
    </source>
</evidence>
<reference evidence="1 2" key="1">
    <citation type="submission" date="2011-06" db="EMBL/GenBank/DDBJ databases">
        <title>The complete genome of Spirochaeta thermophila DSM 6578.</title>
        <authorList>
            <consortium name="US DOE Joint Genome Institute (JGI-PGF)"/>
            <person name="Lucas S."/>
            <person name="Lapidus A."/>
            <person name="Bruce D."/>
            <person name="Goodwin L."/>
            <person name="Pitluck S."/>
            <person name="Peters L."/>
            <person name="Kyrpides N."/>
            <person name="Mavromatis K."/>
            <person name="Ivanova N."/>
            <person name="Mikailova N."/>
            <person name="Pagani I."/>
            <person name="Chertkov O."/>
            <person name="Detter J.C."/>
            <person name="Tapia R."/>
            <person name="Han C."/>
            <person name="Land M."/>
            <person name="Hauser L."/>
            <person name="Markowitz V."/>
            <person name="Cheng J.-F."/>
            <person name="Hugenholtz P."/>
            <person name="Woyke T."/>
            <person name="Wu D."/>
            <person name="Spring S."/>
            <person name="Merkhoffer B."/>
            <person name="Schneider S."/>
            <person name="Klenk H.-P."/>
            <person name="Eisen J.A."/>
        </authorList>
    </citation>
    <scope>NUCLEOTIDE SEQUENCE [LARGE SCALE GENOMIC DNA]</scope>
    <source>
        <strain evidence="2">ATCC 700085 / DSM 6578 / Z-1203</strain>
    </source>
</reference>
<sequence>MATLPRYGVEKDCNLGYDEKGVDMKRAWVLCLVAGVLMGEEVLSVGEILAHGSALAGKEVVCEGVWVAYGGLKGVLMGPGGVVPAVGIREMGEWGRYRVQVYEVAGGIVLDVVGWEAIWPQEVEWVVWRSGGIAGFRDVVVLDAEGTGYVVSAGAGWVQVRMAAEAWEELEGVWERVRGNEWGEAVPDGWELRLVRQGEEGRWWWGPGVPGWLEGASRIVGTWAEAARRARWVEAWAGERWGEGEVVRMEEVWWPDASMGWPREGVFYAQVITPGWRVWIRRRDMEIEVRIPANGGTPITRD</sequence>
<dbReference type="HOGENOM" id="CLU_930365_0_0_12"/>
<dbReference type="KEGG" id="stq:Spith_1203"/>
<accession>G0GER7</accession>
<proteinExistence type="predicted"/>
<keyword evidence="2" id="KW-1185">Reference proteome</keyword>
<dbReference type="AlphaFoldDB" id="G0GER7"/>